<gene>
    <name evidence="9" type="ORF">ET33_32410</name>
</gene>
<dbReference type="Proteomes" id="UP000028123">
    <property type="component" value="Unassembled WGS sequence"/>
</dbReference>
<keyword evidence="2 7" id="KW-0813">Transport</keyword>
<protein>
    <submittedName>
        <fullName evidence="9">ABC transporter permease</fullName>
    </submittedName>
</protein>
<feature type="transmembrane region" description="Helical" evidence="7">
    <location>
        <begin position="174"/>
        <end position="195"/>
    </location>
</feature>
<accession>A0A081P778</accession>
<reference evidence="9 10" key="1">
    <citation type="submission" date="2014-06" db="EMBL/GenBank/DDBJ databases">
        <title>Draft genome sequence of Paenibacillus sp. MSt1.</title>
        <authorList>
            <person name="Aw Y.K."/>
            <person name="Ong K.S."/>
            <person name="Gan H.M."/>
            <person name="Lee S.M."/>
        </authorList>
    </citation>
    <scope>NUCLEOTIDE SEQUENCE [LARGE SCALE GENOMIC DNA]</scope>
    <source>
        <strain evidence="9 10">MSt1</strain>
    </source>
</reference>
<evidence type="ECO:0000313" key="9">
    <source>
        <dbReference type="EMBL" id="KEQ26551.1"/>
    </source>
</evidence>
<evidence type="ECO:0000259" key="8">
    <source>
        <dbReference type="PROSITE" id="PS50928"/>
    </source>
</evidence>
<evidence type="ECO:0000256" key="2">
    <source>
        <dbReference type="ARBA" id="ARBA00022448"/>
    </source>
</evidence>
<name>A0A081P778_9BACL</name>
<dbReference type="EMBL" id="JNVM01000006">
    <property type="protein sequence ID" value="KEQ26551.1"/>
    <property type="molecule type" value="Genomic_DNA"/>
</dbReference>
<evidence type="ECO:0000313" key="10">
    <source>
        <dbReference type="Proteomes" id="UP000028123"/>
    </source>
</evidence>
<comment type="caution">
    <text evidence="9">The sequence shown here is derived from an EMBL/GenBank/DDBJ whole genome shotgun (WGS) entry which is preliminary data.</text>
</comment>
<dbReference type="PANTHER" id="PTHR30193:SF37">
    <property type="entry name" value="INNER MEMBRANE ABC TRANSPORTER PERMEASE PROTEIN YCJO"/>
    <property type="match status" value="1"/>
</dbReference>
<organism evidence="9 10">
    <name type="scientific">Paenibacillus tyrfis</name>
    <dbReference type="NCBI Taxonomy" id="1501230"/>
    <lineage>
        <taxon>Bacteria</taxon>
        <taxon>Bacillati</taxon>
        <taxon>Bacillota</taxon>
        <taxon>Bacilli</taxon>
        <taxon>Bacillales</taxon>
        <taxon>Paenibacillaceae</taxon>
        <taxon>Paenibacillus</taxon>
    </lineage>
</organism>
<feature type="transmembrane region" description="Helical" evidence="7">
    <location>
        <begin position="125"/>
        <end position="144"/>
    </location>
</feature>
<dbReference type="GO" id="GO:0055085">
    <property type="term" value="P:transmembrane transport"/>
    <property type="evidence" value="ECO:0007669"/>
    <property type="project" value="InterPro"/>
</dbReference>
<feature type="transmembrane region" description="Helical" evidence="7">
    <location>
        <begin position="27"/>
        <end position="53"/>
    </location>
</feature>
<feature type="transmembrane region" description="Helical" evidence="7">
    <location>
        <begin position="281"/>
        <end position="300"/>
    </location>
</feature>
<dbReference type="AlphaFoldDB" id="A0A081P778"/>
<evidence type="ECO:0000256" key="6">
    <source>
        <dbReference type="ARBA" id="ARBA00023136"/>
    </source>
</evidence>
<feature type="domain" description="ABC transmembrane type-1" evidence="8">
    <location>
        <begin position="88"/>
        <end position="299"/>
    </location>
</feature>
<keyword evidence="3" id="KW-1003">Cell membrane</keyword>
<sequence length="309" mass="34348">MERAEALPAVRSRVPQKRGLGVKKQRYVFVYTCLLLPLLFFVSIRILPILYSFNVGFREWDMLSEEKPFVGLDNYAALFQDEVFLQALKNTLVYVLAGVPGQVAAGLAVALLLQRIGRLRGLFRTIYFIPYVTSVVAVSWVFRWMLMKNGVVNGILLSLGLGPQLFLGSPSQAIYLVIAAMIWQGVGFQMLIFLTGLEGIPRLYYDAAAIDGAGAWKRFVHITLPLLNPVIVFSVVIGSIDYLQSFTQVLNMTSGGPLNSTVSLVLYIYNLAFKHFNMGQAAAATVVLFALILILSLLQLKVLSKKIEY</sequence>
<keyword evidence="4 7" id="KW-0812">Transmembrane</keyword>
<keyword evidence="6 7" id="KW-0472">Membrane</keyword>
<dbReference type="InterPro" id="IPR000515">
    <property type="entry name" value="MetI-like"/>
</dbReference>
<dbReference type="eggNOG" id="COG1175">
    <property type="taxonomic scope" value="Bacteria"/>
</dbReference>
<evidence type="ECO:0000256" key="4">
    <source>
        <dbReference type="ARBA" id="ARBA00022692"/>
    </source>
</evidence>
<dbReference type="Pfam" id="PF00528">
    <property type="entry name" value="BPD_transp_1"/>
    <property type="match status" value="1"/>
</dbReference>
<dbReference type="GO" id="GO:0005886">
    <property type="term" value="C:plasma membrane"/>
    <property type="evidence" value="ECO:0007669"/>
    <property type="project" value="UniProtKB-SubCell"/>
</dbReference>
<comment type="similarity">
    <text evidence="7">Belongs to the binding-protein-dependent transport system permease family.</text>
</comment>
<dbReference type="PANTHER" id="PTHR30193">
    <property type="entry name" value="ABC TRANSPORTER PERMEASE PROTEIN"/>
    <property type="match status" value="1"/>
</dbReference>
<dbReference type="InterPro" id="IPR035906">
    <property type="entry name" value="MetI-like_sf"/>
</dbReference>
<feature type="transmembrane region" description="Helical" evidence="7">
    <location>
        <begin position="215"/>
        <end position="237"/>
    </location>
</feature>
<evidence type="ECO:0000256" key="5">
    <source>
        <dbReference type="ARBA" id="ARBA00022989"/>
    </source>
</evidence>
<feature type="transmembrane region" description="Helical" evidence="7">
    <location>
        <begin position="92"/>
        <end position="113"/>
    </location>
</feature>
<evidence type="ECO:0000256" key="3">
    <source>
        <dbReference type="ARBA" id="ARBA00022475"/>
    </source>
</evidence>
<keyword evidence="5 7" id="KW-1133">Transmembrane helix</keyword>
<dbReference type="SUPFAM" id="SSF161098">
    <property type="entry name" value="MetI-like"/>
    <property type="match status" value="1"/>
</dbReference>
<comment type="subcellular location">
    <subcellularLocation>
        <location evidence="1 7">Cell membrane</location>
        <topology evidence="1 7">Multi-pass membrane protein</topology>
    </subcellularLocation>
</comment>
<evidence type="ECO:0000256" key="7">
    <source>
        <dbReference type="RuleBase" id="RU363032"/>
    </source>
</evidence>
<dbReference type="PROSITE" id="PS50928">
    <property type="entry name" value="ABC_TM1"/>
    <property type="match status" value="1"/>
</dbReference>
<keyword evidence="10" id="KW-1185">Reference proteome</keyword>
<proteinExistence type="inferred from homology"/>
<dbReference type="InterPro" id="IPR051393">
    <property type="entry name" value="ABC_transporter_permease"/>
</dbReference>
<dbReference type="RefSeq" id="WP_036679286.1">
    <property type="nucleotide sequence ID" value="NZ_JNVM01000006.1"/>
</dbReference>
<evidence type="ECO:0000256" key="1">
    <source>
        <dbReference type="ARBA" id="ARBA00004651"/>
    </source>
</evidence>
<dbReference type="Gene3D" id="1.10.3720.10">
    <property type="entry name" value="MetI-like"/>
    <property type="match status" value="1"/>
</dbReference>